<keyword evidence="27" id="KW-1185">Reference proteome</keyword>
<evidence type="ECO:0000256" key="18">
    <source>
        <dbReference type="ARBA" id="ARBA00023124"/>
    </source>
</evidence>
<dbReference type="GO" id="GO:0003723">
    <property type="term" value="F:RNA binding"/>
    <property type="evidence" value="ECO:0007669"/>
    <property type="project" value="InterPro"/>
</dbReference>
<feature type="domain" description="CRESS-DNA virus Rep endonuclease" evidence="25">
    <location>
        <begin position="62"/>
        <end position="160"/>
    </location>
</feature>
<accession>A0A0D3MDS5</accession>
<evidence type="ECO:0000256" key="16">
    <source>
        <dbReference type="ARBA" id="ARBA00022806"/>
    </source>
</evidence>
<evidence type="ECO:0000256" key="23">
    <source>
        <dbReference type="ARBA" id="ARBA00049360"/>
    </source>
</evidence>
<evidence type="ECO:0000256" key="21">
    <source>
        <dbReference type="ARBA" id="ARBA00030754"/>
    </source>
</evidence>
<protein>
    <recommendedName>
        <fullName evidence="6">Replication-associated protein</fullName>
    </recommendedName>
    <alternativeName>
        <fullName evidence="21">ATP-dependent helicase Rep</fullName>
    </alternativeName>
    <alternativeName>
        <fullName evidence="22">RepP</fullName>
    </alternativeName>
</protein>
<comment type="subunit">
    <text evidence="5">Interacts with the capsid protein; this interaction relocates Rep into the nucleus.</text>
</comment>
<keyword evidence="16" id="KW-0347">Helicase</keyword>
<keyword evidence="7" id="KW-1048">Host nucleus</keyword>
<evidence type="ECO:0000256" key="7">
    <source>
        <dbReference type="ARBA" id="ARBA00022562"/>
    </source>
</evidence>
<proteinExistence type="inferred from homology"/>
<evidence type="ECO:0000256" key="2">
    <source>
        <dbReference type="ARBA" id="ARBA00001946"/>
    </source>
</evidence>
<evidence type="ECO:0000256" key="9">
    <source>
        <dbReference type="ARBA" id="ARBA00022695"/>
    </source>
</evidence>
<dbReference type="EMBL" id="KJ641724">
    <property type="protein sequence ID" value="AIF76262.1"/>
    <property type="molecule type" value="Genomic_DNA"/>
</dbReference>
<keyword evidence="15" id="KW-0378">Hydrolase</keyword>
<feature type="region of interest" description="Disordered" evidence="24">
    <location>
        <begin position="1"/>
        <end position="43"/>
    </location>
</feature>
<evidence type="ECO:0000256" key="3">
    <source>
        <dbReference type="ARBA" id="ARBA00004147"/>
    </source>
</evidence>
<dbReference type="Proteomes" id="UP000121680">
    <property type="component" value="Segment"/>
</dbReference>
<dbReference type="GO" id="GO:0006260">
    <property type="term" value="P:DNA replication"/>
    <property type="evidence" value="ECO:0007669"/>
    <property type="project" value="UniProtKB-KW"/>
</dbReference>
<keyword evidence="19" id="KW-0238">DNA-binding</keyword>
<evidence type="ECO:0000256" key="15">
    <source>
        <dbReference type="ARBA" id="ARBA00022801"/>
    </source>
</evidence>
<keyword evidence="14" id="KW-0255">Endonuclease</keyword>
<organism evidence="26 27">
    <name type="scientific">Bat associated circovirus 6</name>
    <dbReference type="NCBI Taxonomy" id="2003311"/>
    <lineage>
        <taxon>Viruses</taxon>
        <taxon>Monodnaviria</taxon>
        <taxon>Shotokuvirae</taxon>
        <taxon>Cressdnaviricota</taxon>
        <taxon>Arfiviricetes</taxon>
        <taxon>Cirlivirales</taxon>
        <taxon>Circoviridae</taxon>
        <taxon>Circovirus</taxon>
        <taxon>Circovirus ratpenat</taxon>
    </lineage>
</organism>
<dbReference type="Pfam" id="PF02407">
    <property type="entry name" value="Viral_Rep"/>
    <property type="match status" value="1"/>
</dbReference>
<dbReference type="InterPro" id="IPR049912">
    <property type="entry name" value="CRESS_DNA_REP"/>
</dbReference>
<comment type="cofactor">
    <cofactor evidence="2">
        <name>Mg(2+)</name>
        <dbReference type="ChEBI" id="CHEBI:18420"/>
    </cofactor>
</comment>
<dbReference type="Pfam" id="PF00910">
    <property type="entry name" value="RNA_helicase"/>
    <property type="match status" value="1"/>
</dbReference>
<dbReference type="GO" id="GO:0005524">
    <property type="term" value="F:ATP binding"/>
    <property type="evidence" value="ECO:0007669"/>
    <property type="project" value="UniProtKB-KW"/>
</dbReference>
<keyword evidence="17" id="KW-0067">ATP-binding</keyword>
<name>A0A0D3MDS5_9CIRC</name>
<evidence type="ECO:0000256" key="4">
    <source>
        <dbReference type="ARBA" id="ARBA00008545"/>
    </source>
</evidence>
<evidence type="ECO:0000256" key="10">
    <source>
        <dbReference type="ARBA" id="ARBA00022705"/>
    </source>
</evidence>
<keyword evidence="10" id="KW-0235">DNA replication</keyword>
<dbReference type="GO" id="GO:0046872">
    <property type="term" value="F:metal ion binding"/>
    <property type="evidence" value="ECO:0007669"/>
    <property type="project" value="UniProtKB-KW"/>
</dbReference>
<evidence type="ECO:0000256" key="17">
    <source>
        <dbReference type="ARBA" id="ARBA00022840"/>
    </source>
</evidence>
<comment type="cofactor">
    <cofactor evidence="1">
        <name>Mn(2+)</name>
        <dbReference type="ChEBI" id="CHEBI:29035"/>
    </cofactor>
</comment>
<comment type="catalytic activity">
    <reaction evidence="23">
        <text>ATP + H2O = ADP + phosphate + H(+)</text>
        <dbReference type="Rhea" id="RHEA:13065"/>
        <dbReference type="ChEBI" id="CHEBI:15377"/>
        <dbReference type="ChEBI" id="CHEBI:15378"/>
        <dbReference type="ChEBI" id="CHEBI:30616"/>
        <dbReference type="ChEBI" id="CHEBI:43474"/>
        <dbReference type="ChEBI" id="CHEBI:456216"/>
    </reaction>
</comment>
<keyword evidence="18" id="KW-0190">Covalent protein-DNA linkage</keyword>
<keyword evidence="20" id="KW-0511">Multifunctional enzyme</keyword>
<keyword evidence="11" id="KW-0540">Nuclease</keyword>
<sequence length="351" mass="40032">MSQTRKRCASTKTGSGVKAKKKKCLPLAEESQSGEASDTCDTKTDTRPCELLDPECTKTGRGNPVYRWCFTLNNWTEEEYGTICSSLEGRVKYLIIGKEVGEKGTPHLQGFVNLTKKVRRSTLKQLLKCTRVHVEPARGTDLENQRYCQKQKDYLEVGKPQCQGKSSALQEALRMLQTSNGDLGKVAASFPEVYVRHGRGMRDYVNVSGLVPRREKKTTAIVLVGPPGVGKTKYVMQQIGEDTSYWKPRGPWWDGYQQQTCVVLDDFYGWVCFDELLRVLDRYPLKVPIKGGFVEFNSDIVYITSNKEPQEWYNEENICGTMEALFRRFNKVYELVEGGVREMKTVYEINY</sequence>
<evidence type="ECO:0000256" key="19">
    <source>
        <dbReference type="ARBA" id="ARBA00023125"/>
    </source>
</evidence>
<dbReference type="GO" id="GO:0004519">
    <property type="term" value="F:endonuclease activity"/>
    <property type="evidence" value="ECO:0007669"/>
    <property type="project" value="UniProtKB-KW"/>
</dbReference>
<evidence type="ECO:0000259" key="25">
    <source>
        <dbReference type="PROSITE" id="PS52020"/>
    </source>
</evidence>
<dbReference type="GO" id="GO:0003677">
    <property type="term" value="F:DNA binding"/>
    <property type="evidence" value="ECO:0007669"/>
    <property type="project" value="UniProtKB-KW"/>
</dbReference>
<dbReference type="OrthoDB" id="9195at10239"/>
<evidence type="ECO:0000313" key="26">
    <source>
        <dbReference type="EMBL" id="AIF76262.1"/>
    </source>
</evidence>
<dbReference type="InterPro" id="IPR000605">
    <property type="entry name" value="Helicase_SF3_ssDNA/RNA_vir"/>
</dbReference>
<comment type="subcellular location">
    <subcellularLocation>
        <location evidence="3">Host nucleus</location>
    </subcellularLocation>
</comment>
<dbReference type="InterPro" id="IPR027417">
    <property type="entry name" value="P-loop_NTPase"/>
</dbReference>
<evidence type="ECO:0000256" key="5">
    <source>
        <dbReference type="ARBA" id="ARBA00011448"/>
    </source>
</evidence>
<dbReference type="GO" id="GO:0003724">
    <property type="term" value="F:RNA helicase activity"/>
    <property type="evidence" value="ECO:0007669"/>
    <property type="project" value="InterPro"/>
</dbReference>
<dbReference type="KEGG" id="vg:37617095"/>
<evidence type="ECO:0000256" key="24">
    <source>
        <dbReference type="SAM" id="MobiDB-lite"/>
    </source>
</evidence>
<comment type="similarity">
    <text evidence="4">Belongs to the nanoviruses/circoviruses replication-associated protein family.</text>
</comment>
<evidence type="ECO:0000256" key="12">
    <source>
        <dbReference type="ARBA" id="ARBA00022723"/>
    </source>
</evidence>
<keyword evidence="9" id="KW-0548">Nucleotidyltransferase</keyword>
<dbReference type="GO" id="GO:0016787">
    <property type="term" value="F:hydrolase activity"/>
    <property type="evidence" value="ECO:0007669"/>
    <property type="project" value="UniProtKB-KW"/>
</dbReference>
<evidence type="ECO:0000256" key="11">
    <source>
        <dbReference type="ARBA" id="ARBA00022722"/>
    </source>
</evidence>
<evidence type="ECO:0000256" key="13">
    <source>
        <dbReference type="ARBA" id="ARBA00022741"/>
    </source>
</evidence>
<dbReference type="RefSeq" id="YP_009506278.1">
    <property type="nucleotide sequence ID" value="NC_038388.1"/>
</dbReference>
<keyword evidence="8" id="KW-0808">Transferase</keyword>
<reference evidence="27" key="1">
    <citation type="submission" date="2014-03" db="EMBL/GenBank/DDBJ databases">
        <title>Mammalian viruses resident in respiratory and gastrointestinal tracts of bat species across China mainland.</title>
        <authorList>
            <person name="Wu Z."/>
            <person name="Yang L."/>
            <person name="Jin Q."/>
        </authorList>
    </citation>
    <scope>NUCLEOTIDE SEQUENCE [LARGE SCALE GENOMIC DNA]</scope>
</reference>
<dbReference type="PROSITE" id="PS52020">
    <property type="entry name" value="CRESS_DNA_REP"/>
    <property type="match status" value="1"/>
</dbReference>
<reference evidence="26 27" key="2">
    <citation type="journal article" date="2016" name="ISME J.">
        <title>Deciphering the bat virome catalog to better understand the ecological diversity of bat viruses and the bat origin of emerging infectious diseases.</title>
        <authorList>
            <person name="Wu Z."/>
            <person name="Yang L."/>
            <person name="Ren X."/>
            <person name="He G."/>
            <person name="Zhang J."/>
            <person name="Yang J."/>
            <person name="Qian Z."/>
            <person name="Dong J."/>
            <person name="Sun L."/>
            <person name="Zhu Y."/>
            <person name="Du J."/>
            <person name="Yang F."/>
            <person name="Zhang S."/>
            <person name="Jin Q."/>
        </authorList>
    </citation>
    <scope>NUCLEOTIDE SEQUENCE [LARGE SCALE GENOMIC DNA]</scope>
    <source>
        <strain evidence="26">BtRa-CV/JS2013</strain>
    </source>
</reference>
<dbReference type="GeneID" id="37617095"/>
<evidence type="ECO:0000256" key="14">
    <source>
        <dbReference type="ARBA" id="ARBA00022759"/>
    </source>
</evidence>
<evidence type="ECO:0000256" key="8">
    <source>
        <dbReference type="ARBA" id="ARBA00022679"/>
    </source>
</evidence>
<evidence type="ECO:0000256" key="22">
    <source>
        <dbReference type="ARBA" id="ARBA00032243"/>
    </source>
</evidence>
<keyword evidence="12" id="KW-0479">Metal-binding</keyword>
<evidence type="ECO:0000256" key="20">
    <source>
        <dbReference type="ARBA" id="ARBA00023268"/>
    </source>
</evidence>
<dbReference type="Gene3D" id="3.40.1310.20">
    <property type="match status" value="1"/>
</dbReference>
<dbReference type="GO" id="GO:0042025">
    <property type="term" value="C:host cell nucleus"/>
    <property type="evidence" value="ECO:0007669"/>
    <property type="project" value="UniProtKB-SubCell"/>
</dbReference>
<evidence type="ECO:0000313" key="27">
    <source>
        <dbReference type="Proteomes" id="UP000121680"/>
    </source>
</evidence>
<keyword evidence="13" id="KW-0547">Nucleotide-binding</keyword>
<dbReference type="SUPFAM" id="SSF52540">
    <property type="entry name" value="P-loop containing nucleoside triphosphate hydrolases"/>
    <property type="match status" value="1"/>
</dbReference>
<dbReference type="GO" id="GO:0016779">
    <property type="term" value="F:nucleotidyltransferase activity"/>
    <property type="evidence" value="ECO:0007669"/>
    <property type="project" value="UniProtKB-KW"/>
</dbReference>
<evidence type="ECO:0000256" key="6">
    <source>
        <dbReference type="ARBA" id="ARBA00014531"/>
    </source>
</evidence>
<evidence type="ECO:0000256" key="1">
    <source>
        <dbReference type="ARBA" id="ARBA00001936"/>
    </source>
</evidence>